<keyword evidence="8" id="KW-1185">Reference proteome</keyword>
<dbReference type="Gene3D" id="3.40.50.300">
    <property type="entry name" value="P-loop containing nucleotide triphosphate hydrolases"/>
    <property type="match status" value="1"/>
</dbReference>
<feature type="non-terminal residue" evidence="7">
    <location>
        <position position="1"/>
    </location>
</feature>
<dbReference type="Proteomes" id="UP000275408">
    <property type="component" value="Unassembled WGS sequence"/>
</dbReference>
<name>A0A3M6UUZ4_POCDA</name>
<dbReference type="PANTHER" id="PTHR34436:SF1">
    <property type="entry name" value="CENTROMERE PROTEIN M"/>
    <property type="match status" value="1"/>
</dbReference>
<dbReference type="GO" id="GO:0000775">
    <property type="term" value="C:chromosome, centromeric region"/>
    <property type="evidence" value="ECO:0007669"/>
    <property type="project" value="UniProtKB-SubCell"/>
</dbReference>
<dbReference type="InterPro" id="IPR020987">
    <property type="entry name" value="Centromere_Cenp-M"/>
</dbReference>
<evidence type="ECO:0000256" key="1">
    <source>
        <dbReference type="ARBA" id="ARBA00004123"/>
    </source>
</evidence>
<dbReference type="GO" id="GO:0005634">
    <property type="term" value="C:nucleus"/>
    <property type="evidence" value="ECO:0007669"/>
    <property type="project" value="UniProtKB-SubCell"/>
</dbReference>
<organism evidence="7 8">
    <name type="scientific">Pocillopora damicornis</name>
    <name type="common">Cauliflower coral</name>
    <name type="synonym">Millepora damicornis</name>
    <dbReference type="NCBI Taxonomy" id="46731"/>
    <lineage>
        <taxon>Eukaryota</taxon>
        <taxon>Metazoa</taxon>
        <taxon>Cnidaria</taxon>
        <taxon>Anthozoa</taxon>
        <taxon>Hexacorallia</taxon>
        <taxon>Scleractinia</taxon>
        <taxon>Astrocoeniina</taxon>
        <taxon>Pocilloporidae</taxon>
        <taxon>Pocillopora</taxon>
    </lineage>
</organism>
<comment type="caution">
    <text evidence="7">The sequence shown here is derived from an EMBL/GenBank/DDBJ whole genome shotgun (WGS) entry which is preliminary data.</text>
</comment>
<evidence type="ECO:0000256" key="2">
    <source>
        <dbReference type="ARBA" id="ARBA00004584"/>
    </source>
</evidence>
<evidence type="ECO:0000313" key="8">
    <source>
        <dbReference type="Proteomes" id="UP000275408"/>
    </source>
</evidence>
<protein>
    <recommendedName>
        <fullName evidence="3">Centromere protein M</fullName>
    </recommendedName>
</protein>
<evidence type="ECO:0000256" key="6">
    <source>
        <dbReference type="ARBA" id="ARBA00023328"/>
    </source>
</evidence>
<reference evidence="7 8" key="1">
    <citation type="journal article" date="2018" name="Sci. Rep.">
        <title>Comparative analysis of the Pocillopora damicornis genome highlights role of immune system in coral evolution.</title>
        <authorList>
            <person name="Cunning R."/>
            <person name="Bay R.A."/>
            <person name="Gillette P."/>
            <person name="Baker A.C."/>
            <person name="Traylor-Knowles N."/>
        </authorList>
    </citation>
    <scope>NUCLEOTIDE SEQUENCE [LARGE SCALE GENOMIC DNA]</scope>
    <source>
        <strain evidence="7">RSMAS</strain>
        <tissue evidence="7">Whole animal</tissue>
    </source>
</reference>
<dbReference type="InterPro" id="IPR027417">
    <property type="entry name" value="P-loop_NTPase"/>
</dbReference>
<dbReference type="PANTHER" id="PTHR34436">
    <property type="entry name" value="CENTROMERE PROTEIN M"/>
    <property type="match status" value="1"/>
</dbReference>
<dbReference type="Pfam" id="PF11111">
    <property type="entry name" value="CENP-M"/>
    <property type="match status" value="1"/>
</dbReference>
<evidence type="ECO:0000313" key="7">
    <source>
        <dbReference type="EMBL" id="RMX57491.1"/>
    </source>
</evidence>
<keyword evidence="5" id="KW-0539">Nucleus</keyword>
<evidence type="ECO:0000256" key="5">
    <source>
        <dbReference type="ARBA" id="ARBA00023242"/>
    </source>
</evidence>
<evidence type="ECO:0000256" key="3">
    <source>
        <dbReference type="ARBA" id="ARBA00016382"/>
    </source>
</evidence>
<keyword evidence="4" id="KW-0158">Chromosome</keyword>
<gene>
    <name evidence="7" type="ORF">pdam_00020980</name>
</gene>
<dbReference type="AlphaFoldDB" id="A0A3M6UUZ4"/>
<comment type="subcellular location">
    <subcellularLocation>
        <location evidence="2">Chromosome</location>
        <location evidence="2">Centromere</location>
    </subcellularLocation>
    <subcellularLocation>
        <location evidence="1">Nucleus</location>
    </subcellularLocation>
</comment>
<accession>A0A3M6UUZ4</accession>
<dbReference type="STRING" id="46731.A0A3M6UUZ4"/>
<proteinExistence type="predicted"/>
<evidence type="ECO:0000256" key="4">
    <source>
        <dbReference type="ARBA" id="ARBA00022454"/>
    </source>
</evidence>
<dbReference type="EMBL" id="RCHS01000650">
    <property type="protein sequence ID" value="RMX57491.1"/>
    <property type="molecule type" value="Genomic_DNA"/>
</dbReference>
<keyword evidence="6" id="KW-0137">Centromere</keyword>
<sequence length="210" mass="23545">ASVGRSFPVSLPLGRETQIKMADLNVNILSRFTKLPDRNQATVLFVGVKGVGKHRLARSMLGIHADFSVQIRVATSLPLPEDAENKRPRIDFVVLFIDLTNTLSLETIRSSVKHLDIDYFLGHCCFVVTQAKNEALHAFSIQEVTSLADSYDSPLICADMEKEEDRKFLSRKLLHLLEVSCGFSADVTTLLLDTTRKSFVFEDELNDTME</sequence>
<dbReference type="OrthoDB" id="2386686at2759"/>